<dbReference type="PANTHER" id="PTHR46229:SF2">
    <property type="entry name" value="BOLA-LIKE PROTEIN 1"/>
    <property type="match status" value="1"/>
</dbReference>
<dbReference type="Pfam" id="PF01722">
    <property type="entry name" value="BolA"/>
    <property type="match status" value="1"/>
</dbReference>
<reference evidence="8" key="3">
    <citation type="submission" date="2018-02" db="EMBL/GenBank/DDBJ databases">
        <title>Phenotypic characterization and whole genome analysis of multidrug-resistant, extended-spectrum beta-lactamase-producing bacteria isolated from dogs in Germany.</title>
        <authorList>
            <person name="Williamson C."/>
        </authorList>
    </citation>
    <scope>NUCLEOTIDE SEQUENCE [LARGE SCALE GENOMIC DNA]</scope>
    <source>
        <strain evidence="8">AFG_SD03_1510_Ahy_093</strain>
    </source>
</reference>
<dbReference type="GO" id="GO:1990229">
    <property type="term" value="C:iron-sulfur cluster assembly complex"/>
    <property type="evidence" value="ECO:0007669"/>
    <property type="project" value="UniProtKB-ARBA"/>
</dbReference>
<dbReference type="InterPro" id="IPR050961">
    <property type="entry name" value="BolA/IbaG_stress_morph_reg"/>
</dbReference>
<dbReference type="InterPro" id="IPR036065">
    <property type="entry name" value="BolA-like_sf"/>
</dbReference>
<dbReference type="GeneID" id="4489933"/>
<dbReference type="FunFam" id="3.30.300.90:FF:000001">
    <property type="entry name" value="Transcriptional regulator BolA"/>
    <property type="match status" value="1"/>
</dbReference>
<reference evidence="7" key="6">
    <citation type="submission" date="2023-02" db="EMBL/GenBank/DDBJ databases">
        <title>The sequence of Aeromonas hydrophila K533.</title>
        <authorList>
            <person name="Luo X."/>
        </authorList>
    </citation>
    <scope>NUCLEOTIDE SEQUENCE</scope>
    <source>
        <strain evidence="7">K533</strain>
    </source>
</reference>
<sequence>MQQQIEAKLAAALSPSHLEVINESYMHRVAPGSESHFKVVVVSQAFEGQRLLGRHRQVNGVLAEELAGAIHALALHTYTEQEWQQREQAPTTPSCVSKNGLS</sequence>
<evidence type="ECO:0000313" key="9">
    <source>
        <dbReference type="Proteomes" id="UP000859505"/>
    </source>
</evidence>
<dbReference type="SUPFAM" id="SSF82657">
    <property type="entry name" value="BolA-like"/>
    <property type="match status" value="1"/>
</dbReference>
<reference evidence="6 8" key="2">
    <citation type="journal article" date="2018" name="PLoS ONE">
        <title>Phenotypic characterization and whole genome analysis of extended-spectrum beta-lactamase-producing bacteria isolated from dogs in Germany.</title>
        <authorList>
            <person name="Boehmer T."/>
            <person name="Vogler A.J."/>
            <person name="Thomas A."/>
            <person name="Sauer S."/>
            <person name="Hergenroether M."/>
            <person name="Straubinger R.K."/>
            <person name="Birdsell D."/>
            <person name="Keim P."/>
            <person name="Sahl J.W."/>
            <person name="Williamson C.H."/>
            <person name="Riehm J.M."/>
        </authorList>
    </citation>
    <scope>NUCLEOTIDE SEQUENCE [LARGE SCALE GENOMIC DNA]</scope>
    <source>
        <strain evidence="6 8">AFG_SD03_1510_Ahy_093</strain>
    </source>
</reference>
<evidence type="ECO:0000256" key="3">
    <source>
        <dbReference type="RuleBase" id="RU003860"/>
    </source>
</evidence>
<evidence type="ECO:0000256" key="2">
    <source>
        <dbReference type="ARBA" id="ARBA00074073"/>
    </source>
</evidence>
<dbReference type="Proteomes" id="UP001214666">
    <property type="component" value="Chromosome"/>
</dbReference>
<dbReference type="EMBL" id="DACTUL010000012">
    <property type="protein sequence ID" value="HAT6344211.1"/>
    <property type="molecule type" value="Genomic_DNA"/>
</dbReference>
<dbReference type="GO" id="GO:0006351">
    <property type="term" value="P:DNA-templated transcription"/>
    <property type="evidence" value="ECO:0007669"/>
    <property type="project" value="TreeGrafter"/>
</dbReference>
<evidence type="ECO:0000313" key="7">
    <source>
        <dbReference type="EMBL" id="WEE27270.1"/>
    </source>
</evidence>
<evidence type="ECO:0000256" key="1">
    <source>
        <dbReference type="ARBA" id="ARBA00005578"/>
    </source>
</evidence>
<evidence type="ECO:0000313" key="8">
    <source>
        <dbReference type="Proteomes" id="UP000253075"/>
    </source>
</evidence>
<dbReference type="PANTHER" id="PTHR46229">
    <property type="entry name" value="BOLA TRANSCRIPTION REGULATOR"/>
    <property type="match status" value="1"/>
</dbReference>
<dbReference type="AlphaFoldDB" id="A0A1V2FCD6"/>
<dbReference type="KEGG" id="aaj:BOQ57_05500"/>
<organism evidence="5 9">
    <name type="scientific">Aeromonas hydrophila</name>
    <dbReference type="NCBI Taxonomy" id="644"/>
    <lineage>
        <taxon>Bacteria</taxon>
        <taxon>Pseudomonadati</taxon>
        <taxon>Pseudomonadota</taxon>
        <taxon>Gammaproteobacteria</taxon>
        <taxon>Aeromonadales</taxon>
        <taxon>Aeromonadaceae</taxon>
        <taxon>Aeromonas</taxon>
    </lineage>
</organism>
<dbReference type="Proteomes" id="UP000253075">
    <property type="component" value="Unassembled WGS sequence"/>
</dbReference>
<reference evidence="6" key="4">
    <citation type="submission" date="2018-02" db="EMBL/GenBank/DDBJ databases">
        <authorList>
            <person name="Williamson C."/>
        </authorList>
    </citation>
    <scope>NUCLEOTIDE SEQUENCE</scope>
    <source>
        <strain evidence="6">AFG_SD03_1510_Ahy_093</strain>
    </source>
</reference>
<name>A0A1V2FCD6_AERHY</name>
<dbReference type="EMBL" id="PUTQ01000013">
    <property type="protein sequence ID" value="RCF49634.1"/>
    <property type="molecule type" value="Genomic_DNA"/>
</dbReference>
<dbReference type="GO" id="GO:0005829">
    <property type="term" value="C:cytosol"/>
    <property type="evidence" value="ECO:0007669"/>
    <property type="project" value="TreeGrafter"/>
</dbReference>
<dbReference type="Proteomes" id="UP000859505">
    <property type="component" value="Unassembled WGS sequence"/>
</dbReference>
<gene>
    <name evidence="6" type="ORF">C6C11_10910</name>
    <name evidence="5" type="ORF">JAJ28_001934</name>
    <name evidence="7" type="ORF">PY771_02860</name>
</gene>
<reference evidence="5" key="1">
    <citation type="journal article" date="2018" name="Genome Biol.">
        <title>SKESA: strategic k-mer extension for scrupulous assemblies.</title>
        <authorList>
            <person name="Souvorov A."/>
            <person name="Agarwala R."/>
            <person name="Lipman D.J."/>
        </authorList>
    </citation>
    <scope>NUCLEOTIDE SEQUENCE</scope>
    <source>
        <strain evidence="5">OLC2673_Aeromonas</strain>
    </source>
</reference>
<dbReference type="OMA" id="CLGGFGK"/>
<comment type="similarity">
    <text evidence="1 3">Belongs to the BolA/IbaG family.</text>
</comment>
<reference evidence="5" key="5">
    <citation type="submission" date="2020-01" db="EMBL/GenBank/DDBJ databases">
        <authorList>
            <consortium name="NCBI Pathogen Detection Project"/>
        </authorList>
    </citation>
    <scope>NUCLEOTIDE SEQUENCE</scope>
    <source>
        <strain evidence="5">OLC2673_Aeromonas</strain>
    </source>
</reference>
<evidence type="ECO:0000256" key="4">
    <source>
        <dbReference type="SAM" id="MobiDB-lite"/>
    </source>
</evidence>
<proteinExistence type="inferred from homology"/>
<protein>
    <recommendedName>
        <fullName evidence="2">DNA-binding transcriptional regulator BolA</fullName>
    </recommendedName>
</protein>
<dbReference type="RefSeq" id="WP_011705060.1">
    <property type="nucleotide sequence ID" value="NZ_AP019193.1"/>
</dbReference>
<dbReference type="InterPro" id="IPR002634">
    <property type="entry name" value="BolA"/>
</dbReference>
<dbReference type="Gene3D" id="3.30.300.90">
    <property type="entry name" value="BolA-like"/>
    <property type="match status" value="1"/>
</dbReference>
<dbReference type="EMBL" id="CP118942">
    <property type="protein sequence ID" value="WEE27270.1"/>
    <property type="molecule type" value="Genomic_DNA"/>
</dbReference>
<feature type="region of interest" description="Disordered" evidence="4">
    <location>
        <begin position="81"/>
        <end position="102"/>
    </location>
</feature>
<evidence type="ECO:0000313" key="6">
    <source>
        <dbReference type="EMBL" id="RCF49634.1"/>
    </source>
</evidence>
<dbReference type="PIRSF" id="PIRSF003113">
    <property type="entry name" value="BolA"/>
    <property type="match status" value="1"/>
</dbReference>
<accession>A0A1V2FCD6</accession>
<dbReference type="KEGG" id="ahi:VU14_17005"/>
<evidence type="ECO:0000313" key="5">
    <source>
        <dbReference type="EMBL" id="HAT6344211.1"/>
    </source>
</evidence>